<comment type="caution">
    <text evidence="2">The sequence shown here is derived from an EMBL/GenBank/DDBJ whole genome shotgun (WGS) entry which is preliminary data.</text>
</comment>
<keyword evidence="1" id="KW-0472">Membrane</keyword>
<dbReference type="EMBL" id="JAAVUP010000012">
    <property type="protein sequence ID" value="NKE19666.1"/>
    <property type="molecule type" value="Genomic_DNA"/>
</dbReference>
<protein>
    <submittedName>
        <fullName evidence="2">DUF3422 domain-containing protein</fullName>
    </submittedName>
</protein>
<dbReference type="RefSeq" id="WP_168043576.1">
    <property type="nucleotide sequence ID" value="NZ_JAAEDK010000012.1"/>
</dbReference>
<sequence>MTGAVALPAGHALRAVLNDEVHARPPEPLTAPVRVSQLSLLESGGDAAWQAVRRLTETYGIAPPPKDATHFSADFGPFRLKWERHTEFSRYTVFCPGEDAGTPAIAALPADWVADLPGELVDAAHVAMLPGAGAPRDPATIAGRFFGGGQIIGSRLVDGRGMAFGDFRIHADGFVPFLVLDDGMTPWQAGRIVQRLLEIETYRIMALLALPVARGLVPMLTAQEEELAEITASLLAGREAEEPALLARLTRLAAGTESREATNRYRFGAAAAYYDLVQTRIAELREGRIEGLQTFREFTERRLAPAMNTCRAVAQRQEQLALRIARATQLLSTRVDLTRQQQNQVLLHSLDRSARMQLRLQETVEGLSVAAISYYVVGMLAYVLRGAGAAGLPVAYDVLVAIAVPLVALLVYVGTRRLRHAAIRERAP</sequence>
<name>A0A9X9WF22_9PROT</name>
<feature type="transmembrane region" description="Helical" evidence="1">
    <location>
        <begin position="390"/>
        <end position="414"/>
    </location>
</feature>
<keyword evidence="4" id="KW-1185">Reference proteome</keyword>
<gene>
    <name evidence="3" type="ORF">GWK15_22100</name>
    <name evidence="2" type="ORF">GXW75_06720</name>
</gene>
<evidence type="ECO:0000256" key="1">
    <source>
        <dbReference type="SAM" id="Phobius"/>
    </source>
</evidence>
<reference evidence="2" key="1">
    <citation type="submission" date="2020-01" db="EMBL/GenBank/DDBJ databases">
        <authorList>
            <person name="Rat A."/>
        </authorList>
    </citation>
    <scope>NUCLEOTIDE SEQUENCE</scope>
    <source>
        <strain evidence="2">LMG 31161</strain>
    </source>
</reference>
<reference evidence="3 4" key="2">
    <citation type="submission" date="2020-02" db="EMBL/GenBank/DDBJ databases">
        <authorList>
            <person name="Sun Q."/>
            <person name="Inoue M."/>
        </authorList>
    </citation>
    <scope>NUCLEOTIDE SEQUENCE [LARGE SCALE GENOMIC DNA]</scope>
    <source>
        <strain evidence="3 4">KCTC 22478</strain>
    </source>
</reference>
<evidence type="ECO:0000313" key="4">
    <source>
        <dbReference type="Proteomes" id="UP000746741"/>
    </source>
</evidence>
<evidence type="ECO:0000313" key="5">
    <source>
        <dbReference type="Proteomes" id="UP001138708"/>
    </source>
</evidence>
<dbReference type="EMBL" id="JAAEDK010000012">
    <property type="protein sequence ID" value="MBR0658932.1"/>
    <property type="molecule type" value="Genomic_DNA"/>
</dbReference>
<dbReference type="AlphaFoldDB" id="A0A9X9WF22"/>
<dbReference type="InterPro" id="IPR021830">
    <property type="entry name" value="DUF3422"/>
</dbReference>
<dbReference type="Proteomes" id="UP000746741">
    <property type="component" value="Unassembled WGS sequence"/>
</dbReference>
<keyword evidence="1" id="KW-0812">Transmembrane</keyword>
<evidence type="ECO:0000313" key="2">
    <source>
        <dbReference type="EMBL" id="MBR0658932.1"/>
    </source>
</evidence>
<feature type="transmembrane region" description="Helical" evidence="1">
    <location>
        <begin position="364"/>
        <end position="384"/>
    </location>
</feature>
<accession>A0A9X9WF22</accession>
<evidence type="ECO:0000313" key="3">
    <source>
        <dbReference type="EMBL" id="NKE19666.1"/>
    </source>
</evidence>
<dbReference type="Proteomes" id="UP001138708">
    <property type="component" value="Unassembled WGS sequence"/>
</dbReference>
<dbReference type="Pfam" id="PF11902">
    <property type="entry name" value="DUF3422"/>
    <property type="match status" value="1"/>
</dbReference>
<organism evidence="2 5">
    <name type="scientific">Neoroseomonas oryzicola</name>
    <dbReference type="NCBI Taxonomy" id="535904"/>
    <lineage>
        <taxon>Bacteria</taxon>
        <taxon>Pseudomonadati</taxon>
        <taxon>Pseudomonadota</taxon>
        <taxon>Alphaproteobacteria</taxon>
        <taxon>Acetobacterales</taxon>
        <taxon>Acetobacteraceae</taxon>
        <taxon>Neoroseomonas</taxon>
    </lineage>
</organism>
<reference evidence="2" key="3">
    <citation type="journal article" date="2021" name="Syst. Appl. Microbiol.">
        <title>Roseomonas hellenica sp. nov., isolated from roots of wild-growing Alkanna tinctoria.</title>
        <authorList>
            <person name="Rat A."/>
            <person name="Naranjo H.D."/>
            <person name="Lebbe L."/>
            <person name="Cnockaert M."/>
            <person name="Krigas N."/>
            <person name="Grigoriadou K."/>
            <person name="Maloupa E."/>
            <person name="Willems A."/>
        </authorList>
    </citation>
    <scope>NUCLEOTIDE SEQUENCE</scope>
    <source>
        <strain evidence="2">LMG 31161</strain>
    </source>
</reference>
<keyword evidence="1" id="KW-1133">Transmembrane helix</keyword>
<proteinExistence type="predicted"/>